<keyword evidence="4" id="KW-1185">Reference proteome</keyword>
<feature type="domain" description="Glycine-rich" evidence="2">
    <location>
        <begin position="651"/>
        <end position="828"/>
    </location>
</feature>
<gene>
    <name evidence="3" type="primary">27</name>
    <name evidence="3" type="ORF">SEA_LILMCDREAMY_27</name>
</gene>
<dbReference type="Gene3D" id="2.60.120.260">
    <property type="entry name" value="Galactose-binding domain-like"/>
    <property type="match status" value="1"/>
</dbReference>
<dbReference type="Proteomes" id="UP000325405">
    <property type="component" value="Segment"/>
</dbReference>
<dbReference type="Pfam" id="PF21722">
    <property type="entry name" value="Gly_rich_2"/>
    <property type="match status" value="1"/>
</dbReference>
<name>A0A5P8D6I8_9CAUD</name>
<organism evidence="3 4">
    <name type="scientific">Mycobacterium phage LilMcDreamy</name>
    <dbReference type="NCBI Taxonomy" id="2652422"/>
    <lineage>
        <taxon>Viruses</taxon>
        <taxon>Duplodnaviria</taxon>
        <taxon>Heunggongvirae</taxon>
        <taxon>Uroviricota</taxon>
        <taxon>Caudoviricetes</taxon>
        <taxon>Bclasvirinae</taxon>
        <taxon>Lilmcdreamyvirus</taxon>
        <taxon>Lilmcdreamyvirus lilmcdreamy</taxon>
    </lineage>
</organism>
<evidence type="ECO:0000259" key="2">
    <source>
        <dbReference type="Pfam" id="PF21722"/>
    </source>
</evidence>
<reference evidence="3 4" key="1">
    <citation type="submission" date="2019-08" db="EMBL/GenBank/DDBJ databases">
        <authorList>
            <person name="Lippold A."/>
            <person name="Marlatt M."/>
            <person name="Cooper K."/>
            <person name="Frohnapfel E."/>
            <person name="Glenski M."/>
            <person name="Johnson H."/>
            <person name="Johnson K."/>
            <person name="Tjaden E."/>
            <person name="Troeh S."/>
            <person name="Hayes S."/>
            <person name="Ettinger A.-S.H."/>
            <person name="Ettinger W.F."/>
            <person name="Haydock J."/>
            <person name="Anders K.R."/>
            <person name="Garlena R.A."/>
            <person name="Russell D.A."/>
            <person name="Pope W.H."/>
            <person name="Jacobs-Sera D."/>
            <person name="Hatfull G.F."/>
        </authorList>
    </citation>
    <scope>NUCLEOTIDE SEQUENCE [LARGE SCALE GENOMIC DNA]</scope>
</reference>
<sequence length="830" mass="85679">MSALAPGRAPRSDDEWATEINDRLRRLENPRTLRVGPWTILNDPLSGNLKAMRPGQTVVIDETGATDVAPVSVDLAGKLAGYVTSDQLTQAIDGIDTGGGWPGLGEVAKSIWTELYTKLTGLLNPVDALTQLASFFKLELGGPIRPGRLPLLPLSHIRDVNPNLLVDGTFSDEATLAGFPDWDYDEADGRSAPGSAYTTADGTTHTLHSNPIEVEATDSLDFEVYVKWVGLTAGPNSIQLAVSAYREDDVLIDNAPQVLASVANATGTAANWGTKLSASNWPVPDDAAYVVVELTVAATATAGFVKFDDAVARKVGAFPTSYVSGLVGALQTAANNLQGLLNNIWSGVTRQLIDGNKGLPDIFDVLGNIPSFNVIGVGGLATIGEALEETWSQLWGGFAQAIGIGGKSIADAANAAGSVAANADQAVQVGEWNNAILGIRNDNGFDSGMDPTAIANFELPGPTSAAGDPPFTTITSAAAPMAFWLAENDATRGVVNFFGRVTGSVTAVYIDVYRVNEAKTQVICKHISYDLLPLLASTWRSVRYAFDEALRETVAHGDVLGFAFRITGTGSMDVVAKWAGWLPSDTSQPVRRPSATRPGSAPAVGGAYNLSGLTWAGDIPWVAVGIMTGDVAPPFYAPRTTEFATPGLNQPYDIPTWAKYLDIVLISGAGGGHGGSGGTSFHGLAGLPGEWRTETLVRGVDFPANATRIYLDIGAGGTGGGREANGGSGGATVRRAITSGKAALTAPGGVARDGYNTNDAQGRTPNPAALTYQGKTYNGGQGGVSSSAQNGQPGSAPGGSGAGGAGGFYTVAWAGGAGARGGGWVTARST</sequence>
<evidence type="ECO:0000313" key="4">
    <source>
        <dbReference type="Proteomes" id="UP000325405"/>
    </source>
</evidence>
<dbReference type="KEGG" id="vg:60320997"/>
<proteinExistence type="predicted"/>
<dbReference type="InterPro" id="IPR049304">
    <property type="entry name" value="Gly_rich_dom"/>
</dbReference>
<dbReference type="RefSeq" id="YP_009949591.1">
    <property type="nucleotide sequence ID" value="NC_051582.1"/>
</dbReference>
<protein>
    <submittedName>
        <fullName evidence="3">Minor tail protein</fullName>
    </submittedName>
</protein>
<feature type="region of interest" description="Disordered" evidence="1">
    <location>
        <begin position="748"/>
        <end position="800"/>
    </location>
</feature>
<dbReference type="EMBL" id="MN284893">
    <property type="protein sequence ID" value="QFP94647.1"/>
    <property type="molecule type" value="Genomic_DNA"/>
</dbReference>
<feature type="compositionally biased region" description="Polar residues" evidence="1">
    <location>
        <begin position="755"/>
        <end position="764"/>
    </location>
</feature>
<evidence type="ECO:0000256" key="1">
    <source>
        <dbReference type="SAM" id="MobiDB-lite"/>
    </source>
</evidence>
<dbReference type="GeneID" id="60320997"/>
<accession>A0A5P8D6I8</accession>
<evidence type="ECO:0000313" key="3">
    <source>
        <dbReference type="EMBL" id="QFP94647.1"/>
    </source>
</evidence>